<feature type="coiled-coil region" evidence="9">
    <location>
        <begin position="7"/>
        <end position="34"/>
    </location>
</feature>
<dbReference type="CDD" id="cd00082">
    <property type="entry name" value="HisKA"/>
    <property type="match status" value="1"/>
</dbReference>
<evidence type="ECO:0000259" key="10">
    <source>
        <dbReference type="PROSITE" id="PS50109"/>
    </source>
</evidence>
<dbReference type="Gene3D" id="3.30.450.20">
    <property type="entry name" value="PAS domain"/>
    <property type="match status" value="3"/>
</dbReference>
<feature type="domain" description="PAS" evidence="11">
    <location>
        <begin position="49"/>
        <end position="98"/>
    </location>
</feature>
<evidence type="ECO:0000256" key="3">
    <source>
        <dbReference type="ARBA" id="ARBA00022553"/>
    </source>
</evidence>
<accession>A0A2U3LCG4</accession>
<dbReference type="SMART" id="SM00387">
    <property type="entry name" value="HATPase_c"/>
    <property type="match status" value="1"/>
</dbReference>
<dbReference type="Pfam" id="PF02518">
    <property type="entry name" value="HATPase_c"/>
    <property type="match status" value="1"/>
</dbReference>
<keyword evidence="4" id="KW-0808">Transferase</keyword>
<dbReference type="SUPFAM" id="SSF55785">
    <property type="entry name" value="PYP-like sensor domain (PAS domain)"/>
    <property type="match status" value="3"/>
</dbReference>
<dbReference type="EMBL" id="OMOF01000401">
    <property type="protein sequence ID" value="SPF49625.1"/>
    <property type="molecule type" value="Genomic_DNA"/>
</dbReference>
<dbReference type="InterPro" id="IPR036890">
    <property type="entry name" value="HATPase_C_sf"/>
</dbReference>
<dbReference type="Pfam" id="PF13188">
    <property type="entry name" value="PAS_8"/>
    <property type="match status" value="1"/>
</dbReference>
<keyword evidence="9" id="KW-0175">Coiled coil</keyword>
<feature type="domain" description="Histidine kinase" evidence="10">
    <location>
        <begin position="436"/>
        <end position="640"/>
    </location>
</feature>
<evidence type="ECO:0000256" key="6">
    <source>
        <dbReference type="ARBA" id="ARBA00022777"/>
    </source>
</evidence>
<dbReference type="AlphaFoldDB" id="A0A2U3LCG4"/>
<dbReference type="InterPro" id="IPR003594">
    <property type="entry name" value="HATPase_dom"/>
</dbReference>
<dbReference type="Proteomes" id="UP000238916">
    <property type="component" value="Unassembled WGS sequence"/>
</dbReference>
<dbReference type="InterPro" id="IPR003661">
    <property type="entry name" value="HisK_dim/P_dom"/>
</dbReference>
<evidence type="ECO:0000256" key="5">
    <source>
        <dbReference type="ARBA" id="ARBA00022741"/>
    </source>
</evidence>
<dbReference type="PANTHER" id="PTHR43065:SF46">
    <property type="entry name" value="C4-DICARBOXYLATE TRANSPORT SENSOR PROTEIN DCTB"/>
    <property type="match status" value="1"/>
</dbReference>
<dbReference type="CDD" id="cd00130">
    <property type="entry name" value="PAS"/>
    <property type="match status" value="1"/>
</dbReference>
<dbReference type="PANTHER" id="PTHR43065">
    <property type="entry name" value="SENSOR HISTIDINE KINASE"/>
    <property type="match status" value="1"/>
</dbReference>
<dbReference type="Gene3D" id="1.10.287.130">
    <property type="match status" value="1"/>
</dbReference>
<dbReference type="PROSITE" id="PS50109">
    <property type="entry name" value="HIS_KIN"/>
    <property type="match status" value="1"/>
</dbReference>
<dbReference type="GO" id="GO:0005524">
    <property type="term" value="F:ATP binding"/>
    <property type="evidence" value="ECO:0007669"/>
    <property type="project" value="UniProtKB-KW"/>
</dbReference>
<dbReference type="EC" id="2.7.13.3" evidence="2"/>
<keyword evidence="7" id="KW-0067">ATP-binding</keyword>
<dbReference type="SUPFAM" id="SSF47384">
    <property type="entry name" value="Homodimeric domain of signal transducing histidine kinase"/>
    <property type="match status" value="1"/>
</dbReference>
<dbReference type="InterPro" id="IPR004358">
    <property type="entry name" value="Sig_transdc_His_kin-like_C"/>
</dbReference>
<dbReference type="InterPro" id="IPR035965">
    <property type="entry name" value="PAS-like_dom_sf"/>
</dbReference>
<keyword evidence="3" id="KW-0597">Phosphoprotein</keyword>
<organism evidence="12 13">
    <name type="scientific">Candidatus Desulfosporosinus infrequens</name>
    <dbReference type="NCBI Taxonomy" id="2043169"/>
    <lineage>
        <taxon>Bacteria</taxon>
        <taxon>Bacillati</taxon>
        <taxon>Bacillota</taxon>
        <taxon>Clostridia</taxon>
        <taxon>Eubacteriales</taxon>
        <taxon>Desulfitobacteriaceae</taxon>
        <taxon>Desulfosporosinus</taxon>
    </lineage>
</organism>
<gene>
    <name evidence="12" type="ORF">SBF1_460005</name>
</gene>
<dbReference type="PROSITE" id="PS50112">
    <property type="entry name" value="PAS"/>
    <property type="match status" value="1"/>
</dbReference>
<dbReference type="Pfam" id="PF13426">
    <property type="entry name" value="PAS_9"/>
    <property type="match status" value="1"/>
</dbReference>
<feature type="coiled-coil region" evidence="9">
    <location>
        <begin position="141"/>
        <end position="200"/>
    </location>
</feature>
<evidence type="ECO:0000256" key="4">
    <source>
        <dbReference type="ARBA" id="ARBA00022679"/>
    </source>
</evidence>
<keyword evidence="6" id="KW-0418">Kinase</keyword>
<dbReference type="InterPro" id="IPR013656">
    <property type="entry name" value="PAS_4"/>
</dbReference>
<dbReference type="Gene3D" id="3.30.565.10">
    <property type="entry name" value="Histidine kinase-like ATPase, C-terminal domain"/>
    <property type="match status" value="1"/>
</dbReference>
<evidence type="ECO:0000256" key="2">
    <source>
        <dbReference type="ARBA" id="ARBA00012438"/>
    </source>
</evidence>
<evidence type="ECO:0000256" key="8">
    <source>
        <dbReference type="ARBA" id="ARBA00023012"/>
    </source>
</evidence>
<dbReference type="InterPro" id="IPR036097">
    <property type="entry name" value="HisK_dim/P_sf"/>
</dbReference>
<dbReference type="SMART" id="SM00091">
    <property type="entry name" value="PAS"/>
    <property type="match status" value="3"/>
</dbReference>
<comment type="catalytic activity">
    <reaction evidence="1">
        <text>ATP + protein L-histidine = ADP + protein N-phospho-L-histidine.</text>
        <dbReference type="EC" id="2.7.13.3"/>
    </reaction>
</comment>
<dbReference type="PRINTS" id="PR00344">
    <property type="entry name" value="BCTRLSENSOR"/>
</dbReference>
<reference evidence="13" key="1">
    <citation type="submission" date="2018-02" db="EMBL/GenBank/DDBJ databases">
        <authorList>
            <person name="Hausmann B."/>
        </authorList>
    </citation>
    <scope>NUCLEOTIDE SEQUENCE [LARGE SCALE GENOMIC DNA]</scope>
    <source>
        <strain evidence="13">Peat soil MAG SbF1</strain>
    </source>
</reference>
<dbReference type="Pfam" id="PF00512">
    <property type="entry name" value="HisKA"/>
    <property type="match status" value="1"/>
</dbReference>
<dbReference type="OrthoDB" id="505470at2"/>
<evidence type="ECO:0000256" key="9">
    <source>
        <dbReference type="SAM" id="Coils"/>
    </source>
</evidence>
<dbReference type="InterPro" id="IPR000014">
    <property type="entry name" value="PAS"/>
</dbReference>
<dbReference type="InterPro" id="IPR005467">
    <property type="entry name" value="His_kinase_dom"/>
</dbReference>
<dbReference type="SUPFAM" id="SSF55874">
    <property type="entry name" value="ATPase domain of HSP90 chaperone/DNA topoisomerase II/histidine kinase"/>
    <property type="match status" value="1"/>
</dbReference>
<dbReference type="GO" id="GO:0000155">
    <property type="term" value="F:phosphorelay sensor kinase activity"/>
    <property type="evidence" value="ECO:0007669"/>
    <property type="project" value="InterPro"/>
</dbReference>
<dbReference type="Pfam" id="PF08448">
    <property type="entry name" value="PAS_4"/>
    <property type="match status" value="1"/>
</dbReference>
<keyword evidence="5" id="KW-0547">Nucleotide-binding</keyword>
<evidence type="ECO:0000313" key="13">
    <source>
        <dbReference type="Proteomes" id="UP000238916"/>
    </source>
</evidence>
<protein>
    <recommendedName>
        <fullName evidence="2">histidine kinase</fullName>
        <ecNumber evidence="2">2.7.13.3</ecNumber>
    </recommendedName>
</protein>
<evidence type="ECO:0000256" key="7">
    <source>
        <dbReference type="ARBA" id="ARBA00022840"/>
    </source>
</evidence>
<dbReference type="NCBIfam" id="TIGR00229">
    <property type="entry name" value="sensory_box"/>
    <property type="match status" value="1"/>
</dbReference>
<name>A0A2U3LCG4_9FIRM</name>
<sequence>MSTDEVISELTQKITFLEEALAEVREDNEIWERIFTENYWGMVVSDVLNGELLKVNPRYAEMIGYSTTELIGKSIYDVYAPEYHQGLPEIFCKIHERGHYAYKSAHRRKDGSSFPVHIDSYEVTIKSQRMRVVSIWDITESEQIEKELSQYRESLEELVESRTNELEYSNDQLRSEILQREAAENELAQTNQEMLNTLESINDCFVTVNRQWIITYANKSMLKALEANGFKGDFIGSSFWEIYKQGNQEIFQAFVKAMNDGQPTRMETFANLLGHWAELSIYPTESGVSAFSHNIDERKEKEKAVQEEHNRLYSLFDSFPGLIFVQEENYKIRFANSRFQAKFGLSAGRTCYDVIAGLESPCQKCVTSTVFGNTVPLCRERFFDNRIYEKYIQPFTDVDGSKLIFKVLIDITDRKNADRELARLDRLNMVGKMAAGIAHEVRNPLTTVHGFLQLLAAKDDTKQYHEFYKLMIEELERANLIITDFLSLASNKTSDFELINISRIVRSLAPLLAADALNQDKEICLELEQVTATQGNENELRQLLLNLARNGLEAMQGGSTLTIQTLESENYIILRVCDQGGGIDPMILEKIGTPFLTTKERGTGLGLAICQSIAAHHNAVINYESSPTGTTVTVKFPVSNFSRDRITEARDQSGNTRTDVSGFYD</sequence>
<proteinExistence type="predicted"/>
<keyword evidence="8" id="KW-0902">Two-component regulatory system</keyword>
<dbReference type="SMART" id="SM00388">
    <property type="entry name" value="HisKA"/>
    <property type="match status" value="1"/>
</dbReference>
<evidence type="ECO:0000313" key="12">
    <source>
        <dbReference type="EMBL" id="SPF49625.1"/>
    </source>
</evidence>
<evidence type="ECO:0000259" key="11">
    <source>
        <dbReference type="PROSITE" id="PS50112"/>
    </source>
</evidence>
<evidence type="ECO:0000256" key="1">
    <source>
        <dbReference type="ARBA" id="ARBA00000085"/>
    </source>
</evidence>